<evidence type="ECO:0000313" key="3">
    <source>
        <dbReference type="EMBL" id="MBD2777379.1"/>
    </source>
</evidence>
<evidence type="ECO:0000259" key="1">
    <source>
        <dbReference type="Pfam" id="PF00534"/>
    </source>
</evidence>
<sequence length="389" mass="43642">MKVLVLHNRYQLAGGEDGVVQAEKQLLEANGHQVHLLEVSNQDITGAGDKVVAAVSAIYSYSAKQKVSDTITSFRPDVVHVHNFFPLLSPSIYDACQEHELPVVQTLHNYRLACPKAMPFRDGKVCTDCIGEVIPWQSVMYGCYRSSRLQSSVVAGMITWHRLRGTWLQRVNAYIVFTQFQKEKMLQAGLPVEKIYIKPNFVFAPSVHQIEQRSDYLLFVGRLSEEKGVSVLIDAYIQHNLSRPLKIVGDGPLRQKLQQVVQNTSAENVIEFLGFQDKKTVFSLIRHAQFLVFPSIWFEGFPLAIAEAFACGLPVLASNLGGIAEIVEDGVTGFHFEAGNSSDLAAKIKWITNHPESISVMSNNARRTYEAKYTPEANYLQLIKIYQQL</sequence>
<evidence type="ECO:0000259" key="2">
    <source>
        <dbReference type="Pfam" id="PF13439"/>
    </source>
</evidence>
<dbReference type="GO" id="GO:0016757">
    <property type="term" value="F:glycosyltransferase activity"/>
    <property type="evidence" value="ECO:0007669"/>
    <property type="project" value="InterPro"/>
</dbReference>
<dbReference type="Pfam" id="PF00534">
    <property type="entry name" value="Glycos_transf_1"/>
    <property type="match status" value="1"/>
</dbReference>
<evidence type="ECO:0000313" key="4">
    <source>
        <dbReference type="Proteomes" id="UP000629098"/>
    </source>
</evidence>
<organism evidence="3 4">
    <name type="scientific">Iningainema tapete BLCC-T55</name>
    <dbReference type="NCBI Taxonomy" id="2748662"/>
    <lineage>
        <taxon>Bacteria</taxon>
        <taxon>Bacillati</taxon>
        <taxon>Cyanobacteriota</taxon>
        <taxon>Cyanophyceae</taxon>
        <taxon>Nostocales</taxon>
        <taxon>Scytonemataceae</taxon>
        <taxon>Iningainema tapete</taxon>
    </lineage>
</organism>
<dbReference type="PANTHER" id="PTHR45947:SF13">
    <property type="entry name" value="TRANSFERASE"/>
    <property type="match status" value="1"/>
</dbReference>
<proteinExistence type="predicted"/>
<dbReference type="InterPro" id="IPR028098">
    <property type="entry name" value="Glyco_trans_4-like_N"/>
</dbReference>
<accession>A0A8J6XS83</accession>
<reference evidence="3" key="1">
    <citation type="submission" date="2020-09" db="EMBL/GenBank/DDBJ databases">
        <title>Iningainema tapete sp. nov. (Scytonemataceae, Cyanobacteria) from greenhouses in central Florida (USA) produces two types of nodularin with biosynthetic potential for microcystin-LR and anabaenopeptins.</title>
        <authorList>
            <person name="Berthold D.E."/>
            <person name="Lefler F.W."/>
            <person name="Huang I.-S."/>
            <person name="Abdulla H."/>
            <person name="Zimba P.V."/>
            <person name="Laughinghouse H.D. IV."/>
        </authorList>
    </citation>
    <scope>NUCLEOTIDE SEQUENCE</scope>
    <source>
        <strain evidence="3">BLCCT55</strain>
    </source>
</reference>
<dbReference type="Proteomes" id="UP000629098">
    <property type="component" value="Unassembled WGS sequence"/>
</dbReference>
<comment type="caution">
    <text evidence="3">The sequence shown here is derived from an EMBL/GenBank/DDBJ whole genome shotgun (WGS) entry which is preliminary data.</text>
</comment>
<dbReference type="InterPro" id="IPR050194">
    <property type="entry name" value="Glycosyltransferase_grp1"/>
</dbReference>
<dbReference type="InterPro" id="IPR001296">
    <property type="entry name" value="Glyco_trans_1"/>
</dbReference>
<dbReference type="EMBL" id="JACXAE010000110">
    <property type="protein sequence ID" value="MBD2777379.1"/>
    <property type="molecule type" value="Genomic_DNA"/>
</dbReference>
<gene>
    <name evidence="3" type="ORF">ICL16_36355</name>
</gene>
<protein>
    <submittedName>
        <fullName evidence="3">Glycosyltransferase family 4 protein</fullName>
    </submittedName>
</protein>
<dbReference type="RefSeq" id="WP_190836451.1">
    <property type="nucleotide sequence ID" value="NZ_CAWPPI010000110.1"/>
</dbReference>
<dbReference type="PANTHER" id="PTHR45947">
    <property type="entry name" value="SULFOQUINOVOSYL TRANSFERASE SQD2"/>
    <property type="match status" value="1"/>
</dbReference>
<dbReference type="CDD" id="cd03801">
    <property type="entry name" value="GT4_PimA-like"/>
    <property type="match status" value="1"/>
</dbReference>
<dbReference type="Pfam" id="PF13439">
    <property type="entry name" value="Glyco_transf_4"/>
    <property type="match status" value="1"/>
</dbReference>
<feature type="domain" description="Glycosyl transferase family 1" evidence="1">
    <location>
        <begin position="207"/>
        <end position="367"/>
    </location>
</feature>
<dbReference type="Gene3D" id="3.40.50.2000">
    <property type="entry name" value="Glycogen Phosphorylase B"/>
    <property type="match status" value="2"/>
</dbReference>
<feature type="domain" description="Glycosyltransferase subfamily 4-like N-terminal" evidence="2">
    <location>
        <begin position="25"/>
        <end position="202"/>
    </location>
</feature>
<name>A0A8J6XS83_9CYAN</name>
<dbReference type="AlphaFoldDB" id="A0A8J6XS83"/>
<keyword evidence="4" id="KW-1185">Reference proteome</keyword>
<dbReference type="SUPFAM" id="SSF53756">
    <property type="entry name" value="UDP-Glycosyltransferase/glycogen phosphorylase"/>
    <property type="match status" value="1"/>
</dbReference>